<comment type="caution">
    <text evidence="1">The sequence shown here is derived from an EMBL/GenBank/DDBJ whole genome shotgun (WGS) entry which is preliminary data.</text>
</comment>
<keyword evidence="2" id="KW-1185">Reference proteome</keyword>
<dbReference type="EMBL" id="JAPFGC010000002">
    <property type="protein sequence ID" value="MDA0178151.1"/>
    <property type="molecule type" value="Genomic_DNA"/>
</dbReference>
<organism evidence="1 2">
    <name type="scientific">Mesoflavibacter profundi</name>
    <dbReference type="NCBI Taxonomy" id="2708110"/>
    <lineage>
        <taxon>Bacteria</taxon>
        <taxon>Pseudomonadati</taxon>
        <taxon>Bacteroidota</taxon>
        <taxon>Flavobacteriia</taxon>
        <taxon>Flavobacteriales</taxon>
        <taxon>Flavobacteriaceae</taxon>
        <taxon>Mesoflavibacter</taxon>
    </lineage>
</organism>
<evidence type="ECO:0000313" key="2">
    <source>
        <dbReference type="Proteomes" id="UP001149142"/>
    </source>
</evidence>
<accession>A0ABT4S254</accession>
<gene>
    <name evidence="1" type="ORF">OOZ35_11660</name>
</gene>
<sequence length="550" mass="60768">MKKVIYLLTIIGFTMVSCNPLEDINNEVDAIPTEPNVGEFEYTLTDEDYAAFNLGFGSFDSEQQAKDSIPSLLADLYPLYGQGSSVMVTYNLYIGAAEGVSDFTNADVYEFTNSDYALTGSDAFGFYPNVNATSQIPTVLDAQFSNPTEGQLVLAKYDQYTETPEVGLADLVAYNFAGSMEGWTVEEEFGTDAVWTSQTGYVQGNSYFGGQVANTEWLVSPTIDLSGESDLKFQITQELDYAGDASLLKILVSTDYAGDILTATWNEITLANPATGNMESSEDYDFSAYDGQTINIALKYESTNSDAARWRVESLVLKTLGATGNTNSKGEYFMYTNGAWEAVEGVYYLSSADFDSMGEASGQPGQYDNFSSSVSPNNYLPTFLSINFPYGQEDEELFVIYDYYSSSSGAQIRGNLYTFANGMWNGHESTIETSLQFGFDNGVWVPDNTIRYTISTPEFDYIEANYGSNPDFETAVGSMANYGNFDRRSNNPAYWSNDMLLTVFADLLDNVIDPNAEEEQKYVMIFDIYDGSSGVEELALIKINGVWDFQ</sequence>
<dbReference type="NCBIfam" id="NF038128">
    <property type="entry name" value="choice_anch_J"/>
    <property type="match status" value="1"/>
</dbReference>
<dbReference type="PROSITE" id="PS51257">
    <property type="entry name" value="PROKAR_LIPOPROTEIN"/>
    <property type="match status" value="1"/>
</dbReference>
<evidence type="ECO:0000313" key="1">
    <source>
        <dbReference type="EMBL" id="MDA0178151.1"/>
    </source>
</evidence>
<dbReference type="RefSeq" id="WP_106687493.1">
    <property type="nucleotide sequence ID" value="NZ_CAXQEU010000057.1"/>
</dbReference>
<name>A0ABT4S254_9FLAO</name>
<reference evidence="1" key="1">
    <citation type="submission" date="2022-11" db="EMBL/GenBank/DDBJ databases">
        <title>Refractory cell wall polysaccharides provide important carbon source for microbial heterotrophs in the hadal ocean.</title>
        <authorList>
            <person name="Zhu X."/>
        </authorList>
    </citation>
    <scope>NUCLEOTIDE SEQUENCE</scope>
    <source>
        <strain evidence="1">MTRN7</strain>
    </source>
</reference>
<dbReference type="Gene3D" id="2.60.120.200">
    <property type="match status" value="1"/>
</dbReference>
<protein>
    <submittedName>
        <fullName evidence="1">DUF5017 domain-containing protein</fullName>
    </submittedName>
</protein>
<proteinExistence type="predicted"/>
<dbReference type="Proteomes" id="UP001149142">
    <property type="component" value="Unassembled WGS sequence"/>
</dbReference>